<dbReference type="Gene3D" id="3.30.60.30">
    <property type="match status" value="1"/>
</dbReference>
<evidence type="ECO:0000256" key="1">
    <source>
        <dbReference type="ARBA" id="ARBA00007766"/>
    </source>
</evidence>
<keyword evidence="5" id="KW-0732">Signal</keyword>
<keyword evidence="2" id="KW-0646">Protease inhibitor</keyword>
<gene>
    <name evidence="6" type="ORF">CASFOL_016613</name>
</gene>
<dbReference type="InterPro" id="IPR003465">
    <property type="entry name" value="Prot_inh_I20"/>
</dbReference>
<comment type="similarity">
    <text evidence="1">Belongs to the protease inhibitor I20 (potato type II proteinase inhibitor) family.</text>
</comment>
<dbReference type="SUPFAM" id="SSF100897">
    <property type="entry name" value="Plant proteinase inhibitors"/>
    <property type="match status" value="1"/>
</dbReference>
<name>A0ABD3D8R9_9LAMI</name>
<dbReference type="InterPro" id="IPR051391">
    <property type="entry name" value="Protease_inhibitor_I20"/>
</dbReference>
<evidence type="ECO:0000256" key="4">
    <source>
        <dbReference type="ARBA" id="ARBA00023157"/>
    </source>
</evidence>
<reference evidence="7" key="1">
    <citation type="journal article" date="2024" name="IScience">
        <title>Strigolactones Initiate the Formation of Haustorium-like Structures in Castilleja.</title>
        <authorList>
            <person name="Buerger M."/>
            <person name="Peterson D."/>
            <person name="Chory J."/>
        </authorList>
    </citation>
    <scope>NUCLEOTIDE SEQUENCE [LARGE SCALE GENOMIC DNA]</scope>
</reference>
<protein>
    <submittedName>
        <fullName evidence="6">Uncharacterized protein</fullName>
    </submittedName>
</protein>
<evidence type="ECO:0000256" key="2">
    <source>
        <dbReference type="ARBA" id="ARBA00022690"/>
    </source>
</evidence>
<dbReference type="Pfam" id="PF02428">
    <property type="entry name" value="Prot_inhib_II"/>
    <property type="match status" value="1"/>
</dbReference>
<keyword evidence="4" id="KW-1015">Disulfide bond</keyword>
<proteinExistence type="inferred from homology"/>
<comment type="caution">
    <text evidence="6">The sequence shown here is derived from an EMBL/GenBank/DDBJ whole genome shotgun (WGS) entry which is preliminary data.</text>
</comment>
<feature type="signal peptide" evidence="5">
    <location>
        <begin position="1"/>
        <end position="29"/>
    </location>
</feature>
<evidence type="ECO:0000313" key="7">
    <source>
        <dbReference type="Proteomes" id="UP001632038"/>
    </source>
</evidence>
<dbReference type="AlphaFoldDB" id="A0ABD3D8R9"/>
<dbReference type="Proteomes" id="UP001632038">
    <property type="component" value="Unassembled WGS sequence"/>
</dbReference>
<dbReference type="PANTHER" id="PTHR33832">
    <property type="entry name" value="SERINE-TYPE ENDOPEPTIDASE INHIBITOR"/>
    <property type="match status" value="1"/>
</dbReference>
<feature type="chain" id="PRO_5044827495" evidence="5">
    <location>
        <begin position="30"/>
        <end position="84"/>
    </location>
</feature>
<dbReference type="EMBL" id="JAVIJP010000018">
    <property type="protein sequence ID" value="KAL3638706.1"/>
    <property type="molecule type" value="Genomic_DNA"/>
</dbReference>
<evidence type="ECO:0000256" key="3">
    <source>
        <dbReference type="ARBA" id="ARBA00022900"/>
    </source>
</evidence>
<keyword evidence="3" id="KW-0722">Serine protease inhibitor</keyword>
<accession>A0ABD3D8R9</accession>
<evidence type="ECO:0000313" key="6">
    <source>
        <dbReference type="EMBL" id="KAL3638706.1"/>
    </source>
</evidence>
<keyword evidence="7" id="KW-1185">Reference proteome</keyword>
<evidence type="ECO:0000256" key="5">
    <source>
        <dbReference type="SAM" id="SignalP"/>
    </source>
</evidence>
<sequence>MLAATTTKVCSFIFLLFGVLLLLGCNVQAIRSKVCPLYCKIDEGAYMICKSSGDRKLGPPCNCCLAQAGCKVYSINGTLTCTGS</sequence>
<dbReference type="PANTHER" id="PTHR33832:SF15">
    <property type="entry name" value="SERINE-TYPE ENDOPEPTIDASE INHIBITOR"/>
    <property type="match status" value="1"/>
</dbReference>
<dbReference type="GO" id="GO:0004867">
    <property type="term" value="F:serine-type endopeptidase inhibitor activity"/>
    <property type="evidence" value="ECO:0007669"/>
    <property type="project" value="UniProtKB-KW"/>
</dbReference>
<organism evidence="6 7">
    <name type="scientific">Castilleja foliolosa</name>
    <dbReference type="NCBI Taxonomy" id="1961234"/>
    <lineage>
        <taxon>Eukaryota</taxon>
        <taxon>Viridiplantae</taxon>
        <taxon>Streptophyta</taxon>
        <taxon>Embryophyta</taxon>
        <taxon>Tracheophyta</taxon>
        <taxon>Spermatophyta</taxon>
        <taxon>Magnoliopsida</taxon>
        <taxon>eudicotyledons</taxon>
        <taxon>Gunneridae</taxon>
        <taxon>Pentapetalae</taxon>
        <taxon>asterids</taxon>
        <taxon>lamiids</taxon>
        <taxon>Lamiales</taxon>
        <taxon>Orobanchaceae</taxon>
        <taxon>Pedicularideae</taxon>
        <taxon>Castillejinae</taxon>
        <taxon>Castilleja</taxon>
    </lineage>
</organism>